<evidence type="ECO:0000256" key="2">
    <source>
        <dbReference type="ARBA" id="ARBA00023125"/>
    </source>
</evidence>
<dbReference type="GO" id="GO:0003700">
    <property type="term" value="F:DNA-binding transcription factor activity"/>
    <property type="evidence" value="ECO:0007669"/>
    <property type="project" value="InterPro"/>
</dbReference>
<evidence type="ECO:0000313" key="4">
    <source>
        <dbReference type="EMBL" id="BCJ92559.1"/>
    </source>
</evidence>
<keyword evidence="2" id="KW-0238">DNA-binding</keyword>
<evidence type="ECO:0000313" key="5">
    <source>
        <dbReference type="Proteomes" id="UP000515561"/>
    </source>
</evidence>
<dbReference type="PROSITE" id="PS01124">
    <property type="entry name" value="HTH_ARAC_FAMILY_2"/>
    <property type="match status" value="1"/>
</dbReference>
<evidence type="ECO:0000256" key="1">
    <source>
        <dbReference type="ARBA" id="ARBA00023015"/>
    </source>
</evidence>
<keyword evidence="5" id="KW-1185">Reference proteome</keyword>
<sequence length="306" mass="34958">MNALNQTQQVIELLEKDLFHIEYEKVSKLTGIPLGVYQRIFGYICEISISEYVRRRKLTVSAEMLLAGSANVTEIAFTCGYESSTSYTRAFKEQFHVPPIHLTAKILKENGFKPLILTDNDTYYVLKGKRIMAELVKIAYENTEDMLLIGVSNKEYGVKGRELWDVYFGQHFDDKLTRLKEYQVGMEDCIGLGYSADFPSNKELGETYIVGKFFKADTPVPEGMTGRIIRGGTIVKAQIGAENFEDILNNAYLLIADMVPKNGYALDYEDFYWIEFYTVSRYCTAVENGAKQIICDWIMPCKKQEV</sequence>
<dbReference type="SMART" id="SM00342">
    <property type="entry name" value="HTH_ARAC"/>
    <property type="match status" value="1"/>
</dbReference>
<dbReference type="EMBL" id="AP023367">
    <property type="protein sequence ID" value="BCJ92559.1"/>
    <property type="molecule type" value="Genomic_DNA"/>
</dbReference>
<proteinExistence type="predicted"/>
<dbReference type="Proteomes" id="UP000515561">
    <property type="component" value="Chromosome"/>
</dbReference>
<protein>
    <submittedName>
        <fullName evidence="4">AraC family transcriptional regulator</fullName>
    </submittedName>
</protein>
<reference evidence="4 5" key="1">
    <citation type="journal article" date="2016" name="Int. J. Syst. Evol. Microbiol.">
        <title>Descriptions of Anaerotaenia torta gen. nov., sp. nov. and Anaerocolumna cellulosilytica gen. nov., sp. nov. isolated from a methanogenic reactor of cattle waste.</title>
        <authorList>
            <person name="Uek A."/>
            <person name="Ohtaki Y."/>
            <person name="Kaku N."/>
            <person name="Ueki K."/>
        </authorList>
    </citation>
    <scope>NUCLEOTIDE SEQUENCE [LARGE SCALE GENOMIC DNA]</scope>
    <source>
        <strain evidence="4 5">SN021</strain>
    </source>
</reference>
<evidence type="ECO:0000256" key="3">
    <source>
        <dbReference type="ARBA" id="ARBA00023163"/>
    </source>
</evidence>
<accession>A0A6S6QTY6</accession>
<dbReference type="Pfam" id="PF12833">
    <property type="entry name" value="HTH_18"/>
    <property type="match status" value="1"/>
</dbReference>
<name>A0A6S6QTY6_9FIRM</name>
<keyword evidence="1" id="KW-0805">Transcription regulation</keyword>
<dbReference type="InterPro" id="IPR009057">
    <property type="entry name" value="Homeodomain-like_sf"/>
</dbReference>
<organism evidence="4 5">
    <name type="scientific">Anaerocolumna cellulosilytica</name>
    <dbReference type="NCBI Taxonomy" id="433286"/>
    <lineage>
        <taxon>Bacteria</taxon>
        <taxon>Bacillati</taxon>
        <taxon>Bacillota</taxon>
        <taxon>Clostridia</taxon>
        <taxon>Lachnospirales</taxon>
        <taxon>Lachnospiraceae</taxon>
        <taxon>Anaerocolumna</taxon>
    </lineage>
</organism>
<dbReference type="GO" id="GO:0043565">
    <property type="term" value="F:sequence-specific DNA binding"/>
    <property type="evidence" value="ECO:0007669"/>
    <property type="project" value="InterPro"/>
</dbReference>
<dbReference type="InterPro" id="IPR050959">
    <property type="entry name" value="MarA-like"/>
</dbReference>
<dbReference type="PANTHER" id="PTHR47504:SF5">
    <property type="entry name" value="RIGHT ORIGIN-BINDING PROTEIN"/>
    <property type="match status" value="1"/>
</dbReference>
<dbReference type="PANTHER" id="PTHR47504">
    <property type="entry name" value="RIGHT ORIGIN-BINDING PROTEIN"/>
    <property type="match status" value="1"/>
</dbReference>
<dbReference type="KEGG" id="acel:acsn021_01280"/>
<dbReference type="SUPFAM" id="SSF46689">
    <property type="entry name" value="Homeodomain-like"/>
    <property type="match status" value="1"/>
</dbReference>
<gene>
    <name evidence="4" type="ORF">acsn021_01280</name>
</gene>
<keyword evidence="3" id="KW-0804">Transcription</keyword>
<dbReference type="RefSeq" id="WP_184093024.1">
    <property type="nucleotide sequence ID" value="NZ_AP023367.1"/>
</dbReference>
<dbReference type="InterPro" id="IPR018060">
    <property type="entry name" value="HTH_AraC"/>
</dbReference>
<dbReference type="AlphaFoldDB" id="A0A6S6QTY6"/>
<dbReference type="Gene3D" id="1.10.10.60">
    <property type="entry name" value="Homeodomain-like"/>
    <property type="match status" value="1"/>
</dbReference>